<proteinExistence type="predicted"/>
<evidence type="ECO:0000256" key="1">
    <source>
        <dbReference type="SAM" id="MobiDB-lite"/>
    </source>
</evidence>
<feature type="chain" id="PRO_5008138405" evidence="2">
    <location>
        <begin position="25"/>
        <end position="262"/>
    </location>
</feature>
<evidence type="ECO:0000313" key="4">
    <source>
        <dbReference type="Proteomes" id="UP000075903"/>
    </source>
</evidence>
<dbReference type="VEuPathDB" id="VectorBase:AMEM001198"/>
<evidence type="ECO:0000256" key="2">
    <source>
        <dbReference type="SAM" id="SignalP"/>
    </source>
</evidence>
<feature type="region of interest" description="Disordered" evidence="1">
    <location>
        <begin position="82"/>
        <end position="110"/>
    </location>
</feature>
<sequence length="262" mass="28153">MENKRIVWSAMLLTLAVLAATAEGNINQQLIVFLCAYLACSSSFAMIFALPAFLPGATACWGLSSLHKTKPQVMDRVTTPEMAAQRNRSETQQEPWPSRGPNFHTNRENAHPSQLDIDLTRDLGGHHSSNTRSLTRTPIGTFCQLQKPEPGKGGAGSWATPISPTQNNTVPALEAQPSGEQGRASSCVAARNDFCQTSSLMKSGRGQPTRTARDALPQGFGDCLMGAARGDEKGKLMATVTIASSAVSHRGQGRIGWHCDYD</sequence>
<reference evidence="3" key="1">
    <citation type="submission" date="2020-05" db="UniProtKB">
        <authorList>
            <consortium name="EnsemblMetazoa"/>
        </authorList>
    </citation>
    <scope>IDENTIFICATION</scope>
    <source>
        <strain evidence="3">MAF</strain>
    </source>
</reference>
<accession>A0A182UP25</accession>
<dbReference type="EnsemblMetazoa" id="AMEM001198-RA">
    <property type="protein sequence ID" value="AMEM001198-PA"/>
    <property type="gene ID" value="AMEM001198"/>
</dbReference>
<dbReference type="AlphaFoldDB" id="A0A182UP25"/>
<evidence type="ECO:0000313" key="3">
    <source>
        <dbReference type="EnsemblMetazoa" id="AMEM001198-PA"/>
    </source>
</evidence>
<keyword evidence="4" id="KW-1185">Reference proteome</keyword>
<name>A0A182UP25_ANOME</name>
<protein>
    <submittedName>
        <fullName evidence="3">Uncharacterized protein</fullName>
    </submittedName>
</protein>
<organism evidence="3 4">
    <name type="scientific">Anopheles merus</name>
    <name type="common">Mosquito</name>
    <dbReference type="NCBI Taxonomy" id="30066"/>
    <lineage>
        <taxon>Eukaryota</taxon>
        <taxon>Metazoa</taxon>
        <taxon>Ecdysozoa</taxon>
        <taxon>Arthropoda</taxon>
        <taxon>Hexapoda</taxon>
        <taxon>Insecta</taxon>
        <taxon>Pterygota</taxon>
        <taxon>Neoptera</taxon>
        <taxon>Endopterygota</taxon>
        <taxon>Diptera</taxon>
        <taxon>Nematocera</taxon>
        <taxon>Culicoidea</taxon>
        <taxon>Culicidae</taxon>
        <taxon>Anophelinae</taxon>
        <taxon>Anopheles</taxon>
    </lineage>
</organism>
<feature type="signal peptide" evidence="2">
    <location>
        <begin position="1"/>
        <end position="24"/>
    </location>
</feature>
<keyword evidence="2" id="KW-0732">Signal</keyword>
<dbReference type="Proteomes" id="UP000075903">
    <property type="component" value="Unassembled WGS sequence"/>
</dbReference>